<dbReference type="InterPro" id="IPR036249">
    <property type="entry name" value="Thioredoxin-like_sf"/>
</dbReference>
<gene>
    <name evidence="2" type="primary">bcp_2</name>
    <name evidence="2" type="ORF">PDESU_02011</name>
</gene>
<name>A0A6C2U1B8_PONDE</name>
<dbReference type="RefSeq" id="WP_136079026.1">
    <property type="nucleotide sequence ID" value="NZ_CAAHFG010000001.1"/>
</dbReference>
<dbReference type="AlphaFoldDB" id="A0A6C2U1B8"/>
<reference evidence="2 3" key="1">
    <citation type="submission" date="2019-04" db="EMBL/GenBank/DDBJ databases">
        <authorList>
            <person name="Van Vliet M D."/>
        </authorList>
    </citation>
    <scope>NUCLEOTIDE SEQUENCE [LARGE SCALE GENOMIC DNA]</scope>
    <source>
        <strain evidence="2 3">F1</strain>
    </source>
</reference>
<evidence type="ECO:0000313" key="3">
    <source>
        <dbReference type="Proteomes" id="UP000366872"/>
    </source>
</evidence>
<dbReference type="InterPro" id="IPR000866">
    <property type="entry name" value="AhpC/TSA"/>
</dbReference>
<dbReference type="SUPFAM" id="SSF52833">
    <property type="entry name" value="Thioredoxin-like"/>
    <property type="match status" value="1"/>
</dbReference>
<dbReference type="Proteomes" id="UP000366872">
    <property type="component" value="Unassembled WGS sequence"/>
</dbReference>
<dbReference type="Gene3D" id="3.40.30.10">
    <property type="entry name" value="Glutaredoxin"/>
    <property type="match status" value="1"/>
</dbReference>
<evidence type="ECO:0000313" key="2">
    <source>
        <dbReference type="EMBL" id="VGO13454.1"/>
    </source>
</evidence>
<dbReference type="GO" id="GO:0016209">
    <property type="term" value="F:antioxidant activity"/>
    <property type="evidence" value="ECO:0007669"/>
    <property type="project" value="InterPro"/>
</dbReference>
<dbReference type="EMBL" id="CAAHFG010000001">
    <property type="protein sequence ID" value="VGO13454.1"/>
    <property type="molecule type" value="Genomic_DNA"/>
</dbReference>
<proteinExistence type="predicted"/>
<organism evidence="2 3">
    <name type="scientific">Pontiella desulfatans</name>
    <dbReference type="NCBI Taxonomy" id="2750659"/>
    <lineage>
        <taxon>Bacteria</taxon>
        <taxon>Pseudomonadati</taxon>
        <taxon>Kiritimatiellota</taxon>
        <taxon>Kiritimatiellia</taxon>
        <taxon>Kiritimatiellales</taxon>
        <taxon>Pontiellaceae</taxon>
        <taxon>Pontiella</taxon>
    </lineage>
</organism>
<keyword evidence="3" id="KW-1185">Reference proteome</keyword>
<feature type="domain" description="Alkyl hydroperoxide reductase subunit C/ Thiol specific antioxidant" evidence="1">
    <location>
        <begin position="9"/>
        <end position="89"/>
    </location>
</feature>
<protein>
    <submittedName>
        <fullName evidence="2">Peroxiredoxin bcp</fullName>
    </submittedName>
</protein>
<evidence type="ECO:0000259" key="1">
    <source>
        <dbReference type="Pfam" id="PF00578"/>
    </source>
</evidence>
<dbReference type="GO" id="GO:0016491">
    <property type="term" value="F:oxidoreductase activity"/>
    <property type="evidence" value="ECO:0007669"/>
    <property type="project" value="InterPro"/>
</dbReference>
<sequence>MRYNGVLFDIVGISGDSVETLKYFQQAEQLNFTLLSDPDGALAKAFGVPVRDGVKSITRTVDGKEVILTRASTASRWTFVINSQGKIVYRDDKVNATADLGNILEFIGEASE</sequence>
<dbReference type="Pfam" id="PF00578">
    <property type="entry name" value="AhpC-TSA"/>
    <property type="match status" value="1"/>
</dbReference>
<accession>A0A6C2U1B8</accession>